<dbReference type="Gene3D" id="1.10.630.10">
    <property type="entry name" value="Cytochrome P450"/>
    <property type="match status" value="1"/>
</dbReference>
<dbReference type="AlphaFoldDB" id="A0A9D5AI24"/>
<keyword evidence="9" id="KW-0472">Membrane</keyword>
<keyword evidence="11" id="KW-1185">Reference proteome</keyword>
<keyword evidence="9" id="KW-1133">Transmembrane helix</keyword>
<dbReference type="GO" id="GO:0004497">
    <property type="term" value="F:monooxygenase activity"/>
    <property type="evidence" value="ECO:0007669"/>
    <property type="project" value="UniProtKB-KW"/>
</dbReference>
<feature type="binding site" description="axial binding residue" evidence="8">
    <location>
        <position position="463"/>
    </location>
    <ligand>
        <name>heme</name>
        <dbReference type="ChEBI" id="CHEBI:30413"/>
    </ligand>
    <ligandPart>
        <name>Fe</name>
        <dbReference type="ChEBI" id="CHEBI:18248"/>
    </ligandPart>
</feature>
<proteinExistence type="inferred from homology"/>
<comment type="similarity">
    <text evidence="2">Belongs to the cytochrome P450 family.</text>
</comment>
<evidence type="ECO:0000256" key="2">
    <source>
        <dbReference type="ARBA" id="ARBA00010617"/>
    </source>
</evidence>
<dbReference type="Proteomes" id="UP001058974">
    <property type="component" value="Chromosome 5"/>
</dbReference>
<dbReference type="GO" id="GO:0044550">
    <property type="term" value="P:secondary metabolite biosynthetic process"/>
    <property type="evidence" value="ECO:0007669"/>
    <property type="project" value="UniProtKB-ARBA"/>
</dbReference>
<feature type="transmembrane region" description="Helical" evidence="9">
    <location>
        <begin position="6"/>
        <end position="29"/>
    </location>
</feature>
<evidence type="ECO:0000256" key="6">
    <source>
        <dbReference type="ARBA" id="ARBA00023004"/>
    </source>
</evidence>
<dbReference type="Gramene" id="Psat5g145880.1">
    <property type="protein sequence ID" value="Psat5g145880.1.cds"/>
    <property type="gene ID" value="Psat5g145880"/>
</dbReference>
<keyword evidence="5" id="KW-0560">Oxidoreductase</keyword>
<accession>A0A9D5AI24</accession>
<dbReference type="OrthoDB" id="847326at2759"/>
<evidence type="ECO:0000256" key="9">
    <source>
        <dbReference type="SAM" id="Phobius"/>
    </source>
</evidence>
<dbReference type="GO" id="GO:0016705">
    <property type="term" value="F:oxidoreductase activity, acting on paired donors, with incorporation or reduction of molecular oxygen"/>
    <property type="evidence" value="ECO:0007669"/>
    <property type="project" value="InterPro"/>
</dbReference>
<gene>
    <name evidence="10" type="ORF">KIW84_054242</name>
</gene>
<evidence type="ECO:0000256" key="7">
    <source>
        <dbReference type="ARBA" id="ARBA00023033"/>
    </source>
</evidence>
<name>A0A9D5AI24_PEA</name>
<evidence type="ECO:0000256" key="4">
    <source>
        <dbReference type="ARBA" id="ARBA00022723"/>
    </source>
</evidence>
<keyword evidence="3 8" id="KW-0349">Heme</keyword>
<evidence type="ECO:0000256" key="3">
    <source>
        <dbReference type="ARBA" id="ARBA00022617"/>
    </source>
</evidence>
<dbReference type="InterPro" id="IPR036396">
    <property type="entry name" value="Cyt_P450_sf"/>
</dbReference>
<dbReference type="GO" id="GO:0020037">
    <property type="term" value="F:heme binding"/>
    <property type="evidence" value="ECO:0007669"/>
    <property type="project" value="InterPro"/>
</dbReference>
<dbReference type="PANTHER" id="PTHR47944">
    <property type="entry name" value="CYTOCHROME P450 98A9"/>
    <property type="match status" value="1"/>
</dbReference>
<comment type="caution">
    <text evidence="10">The sequence shown here is derived from an EMBL/GenBank/DDBJ whole genome shotgun (WGS) entry which is preliminary data.</text>
</comment>
<dbReference type="PANTHER" id="PTHR47944:SF4">
    <property type="entry name" value="OS09G0441700 PROTEIN"/>
    <property type="match status" value="1"/>
</dbReference>
<evidence type="ECO:0000313" key="11">
    <source>
        <dbReference type="Proteomes" id="UP001058974"/>
    </source>
</evidence>
<evidence type="ECO:0008006" key="12">
    <source>
        <dbReference type="Google" id="ProtNLM"/>
    </source>
</evidence>
<keyword evidence="4 8" id="KW-0479">Metal-binding</keyword>
<evidence type="ECO:0000256" key="8">
    <source>
        <dbReference type="PIRSR" id="PIRSR602401-1"/>
    </source>
</evidence>
<keyword evidence="9" id="KW-0812">Transmembrane</keyword>
<dbReference type="GO" id="GO:0005506">
    <property type="term" value="F:iron ion binding"/>
    <property type="evidence" value="ECO:0007669"/>
    <property type="project" value="InterPro"/>
</dbReference>
<dbReference type="EMBL" id="JAMSHJ010000005">
    <property type="protein sequence ID" value="KAI5408339.1"/>
    <property type="molecule type" value="Genomic_DNA"/>
</dbReference>
<comment type="cofactor">
    <cofactor evidence="1 8">
        <name>heme</name>
        <dbReference type="ChEBI" id="CHEBI:30413"/>
    </cofactor>
</comment>
<dbReference type="InterPro" id="IPR002401">
    <property type="entry name" value="Cyt_P450_E_grp-I"/>
</dbReference>
<evidence type="ECO:0000256" key="5">
    <source>
        <dbReference type="ARBA" id="ARBA00023002"/>
    </source>
</evidence>
<dbReference type="Gramene" id="Psat05G0424200-T1">
    <property type="protein sequence ID" value="KAI5408339.1"/>
    <property type="gene ID" value="KIW84_054242"/>
</dbReference>
<reference evidence="10 11" key="1">
    <citation type="journal article" date="2022" name="Nat. Genet.">
        <title>Improved pea reference genome and pan-genome highlight genomic features and evolutionary characteristics.</title>
        <authorList>
            <person name="Yang T."/>
            <person name="Liu R."/>
            <person name="Luo Y."/>
            <person name="Hu S."/>
            <person name="Wang D."/>
            <person name="Wang C."/>
            <person name="Pandey M.K."/>
            <person name="Ge S."/>
            <person name="Xu Q."/>
            <person name="Li N."/>
            <person name="Li G."/>
            <person name="Huang Y."/>
            <person name="Saxena R.K."/>
            <person name="Ji Y."/>
            <person name="Li M."/>
            <person name="Yan X."/>
            <person name="He Y."/>
            <person name="Liu Y."/>
            <person name="Wang X."/>
            <person name="Xiang C."/>
            <person name="Varshney R.K."/>
            <person name="Ding H."/>
            <person name="Gao S."/>
            <person name="Zong X."/>
        </authorList>
    </citation>
    <scope>NUCLEOTIDE SEQUENCE [LARGE SCALE GENOMIC DNA]</scope>
    <source>
        <strain evidence="10 11">cv. Zhongwan 6</strain>
    </source>
</reference>
<dbReference type="Pfam" id="PF00067">
    <property type="entry name" value="p450"/>
    <property type="match status" value="1"/>
</dbReference>
<sequence length="528" mass="60199">MIYTNSFLVLLPQSLWSLFIIMFVGYMVIKTIRYHSSNKPKLPPGPKPLPIVGNLFEILANRPTHAWIYRTLKEMNTEIICFRLINIHIIVVNCPTIALEFFKKHESNFASRPDTMAGNIISNGYLTTLFGPYAEQWKKMKKITVKDLLSPSRHQWLLEKRNEESDNLIFYVYNKCKNGGMVNTRIAMLHYCSNVFKKMFFNTRYIGKGPKDGGPGPEDVEHVDATLDLLRYVFSFSLSDFIPCLSLLDLDGHKDKVNNALRIVNQCHDPIIEERIKHWNDGSKKVEEDLLDVLINLKDENNNPLLTMNEIKAQVIELMMATLDNPSNAVEWILAEMLNQPELLQRATEELDTVVGKDRLVEESDIPKLKFLMACARESFRLHPVTDLTPPRYAMNDAVVGNYLIPKGSYVLLGRTGLGRNPKTWSEPNKFIPERHLKNDGSDITLREPDLRFITFTAGRRSCPGTLLGTTVTIMLLARLLQGFTWSIPSNIPRINLAEAEGMLFPADPLMAIAKPRLADEFYNFGGK</sequence>
<keyword evidence="6 8" id="KW-0408">Iron</keyword>
<dbReference type="PRINTS" id="PR00463">
    <property type="entry name" value="EP450I"/>
</dbReference>
<organism evidence="10 11">
    <name type="scientific">Pisum sativum</name>
    <name type="common">Garden pea</name>
    <name type="synonym">Lathyrus oleraceus</name>
    <dbReference type="NCBI Taxonomy" id="3888"/>
    <lineage>
        <taxon>Eukaryota</taxon>
        <taxon>Viridiplantae</taxon>
        <taxon>Streptophyta</taxon>
        <taxon>Embryophyta</taxon>
        <taxon>Tracheophyta</taxon>
        <taxon>Spermatophyta</taxon>
        <taxon>Magnoliopsida</taxon>
        <taxon>eudicotyledons</taxon>
        <taxon>Gunneridae</taxon>
        <taxon>Pentapetalae</taxon>
        <taxon>rosids</taxon>
        <taxon>fabids</taxon>
        <taxon>Fabales</taxon>
        <taxon>Fabaceae</taxon>
        <taxon>Papilionoideae</taxon>
        <taxon>50 kb inversion clade</taxon>
        <taxon>NPAAA clade</taxon>
        <taxon>Hologalegina</taxon>
        <taxon>IRL clade</taxon>
        <taxon>Fabeae</taxon>
        <taxon>Lathyrus</taxon>
    </lineage>
</organism>
<dbReference type="SUPFAM" id="SSF48264">
    <property type="entry name" value="Cytochrome P450"/>
    <property type="match status" value="1"/>
</dbReference>
<evidence type="ECO:0000313" key="10">
    <source>
        <dbReference type="EMBL" id="KAI5408339.1"/>
    </source>
</evidence>
<protein>
    <recommendedName>
        <fullName evidence="12">Cytochrome P450</fullName>
    </recommendedName>
</protein>
<keyword evidence="7" id="KW-0503">Monooxygenase</keyword>
<dbReference type="InterPro" id="IPR001128">
    <property type="entry name" value="Cyt_P450"/>
</dbReference>
<evidence type="ECO:0000256" key="1">
    <source>
        <dbReference type="ARBA" id="ARBA00001971"/>
    </source>
</evidence>